<dbReference type="InterPro" id="IPR017853">
    <property type="entry name" value="GH"/>
</dbReference>
<dbReference type="InterPro" id="IPR004185">
    <property type="entry name" value="Glyco_hydro_13_lg-like_dom"/>
</dbReference>
<protein>
    <submittedName>
        <fullName evidence="4">Glycosidases</fullName>
    </submittedName>
</protein>
<dbReference type="SUPFAM" id="SSF81296">
    <property type="entry name" value="E set domains"/>
    <property type="match status" value="2"/>
</dbReference>
<evidence type="ECO:0000313" key="4">
    <source>
        <dbReference type="EMBL" id="BBM37475.1"/>
    </source>
</evidence>
<dbReference type="KEGG" id="lhf:JCM16775_0150"/>
<dbReference type="InterPro" id="IPR032640">
    <property type="entry name" value="AMPK1_CBM"/>
</dbReference>
<gene>
    <name evidence="4" type="ORF">JCM16775_0150</name>
</gene>
<sequence length="1017" mass="120060">MGYKIIIYKDNKFYKEENLKQNWENFIYKWGNIEPGSYFFEIKNEETDAISGVTYSHTAPFAKRFEAVVDEDLPPKSITGFQKGIDIYVEYYPSKKTISFTKMKFYRMNLDIADFGLEKADKVEIAGNFNNWKPDTEPIYHFEGTNYEVILASPEGVYEYKYLIDGKWYPENENKKLIVGENGALFPQGDLGTGKFVYEAIDKNTNLKAIVHNYDSLQYFNKLSDNEYEFKIRTQMNDVERAYISVVLHEEDNYEMIYELERYQDKTNGFDYFERIINFGKEAKKLLYYFILEDNGSRAYFNGKTLSYSKPKRLVVNTTSKDIQLFDVPNWAKEAIWYNIFPDRFYNGNHYNDPIFNEFGPEAFKPNRLHEQNFIEDYKWEKSNNVISQFDRNRWTSDFREQVIWEKLGEREIDYSLKYARMYGGDLQGIKEKIPYMKELGINAVWLNPVFFSYQNHKYGANDFRHISPDFGTIKTSGKTHGVEINKNNKYGNKSYVDVLGNKASTSSELKLLEVNLNGKNRGKNGYGETEDPSTWIWTESDLIMVDLIKEFHKNGIRVIFDGVFNHSSSEHWTFNMVLADGENSKYKDWYKFTDFGQHVPITDEMSDEQAYETLIANRKRTIYNAWGGFDSLPEFNSFNQEYKEYIFNITRKWMYGPDGKESENWMEDDGIDGWRLDVPNCLENQNFWNEWREVVKGSKKDSYITAELWGNAAGDINGGNKFDTVMNYEWLKTVIGFFINQSREGGVRYKLKAQDFFNELREKRTWYPYQALQASQNLNGSHDTDRLYSRIVNDVLGRNLEEGKQLEKGYNGIRPDLASNYHPNTTIDWRNSQIKPKDILKLISVFQMTYIGAPMLFYGDEVGMWGATDPYCRKPMLWKEYLYDDEKNPSHINQNEVYQQKVDSDLFEWYKKLIRIRLENKTLVYGKFREIMADNEKDLIVYERVIEDNSIIVVINNSFNDWENVEFETHYQDERFIDLVTEGRTFRTSSNGKIKLNIKAKEGMILRKVRIDGDYE</sequence>
<dbReference type="Gene3D" id="2.60.40.1180">
    <property type="entry name" value="Golgi alpha-mannosidase II"/>
    <property type="match status" value="1"/>
</dbReference>
<dbReference type="PANTHER" id="PTHR10357:SF210">
    <property type="entry name" value="MALTODEXTRIN GLUCOSIDASE"/>
    <property type="match status" value="1"/>
</dbReference>
<dbReference type="EMBL" id="AP019823">
    <property type="protein sequence ID" value="BBM37475.1"/>
    <property type="molecule type" value="Genomic_DNA"/>
</dbReference>
<dbReference type="InterPro" id="IPR013783">
    <property type="entry name" value="Ig-like_fold"/>
</dbReference>
<evidence type="ECO:0000256" key="2">
    <source>
        <dbReference type="ARBA" id="ARBA00023295"/>
    </source>
</evidence>
<dbReference type="OrthoDB" id="9805159at2"/>
<reference evidence="4 5" key="1">
    <citation type="submission" date="2019-07" db="EMBL/GenBank/DDBJ databases">
        <title>Complete Genome Sequence of Leptotrichia hofstadii Strain JCM16775.</title>
        <authorList>
            <person name="Watanabe S."/>
            <person name="Cui L."/>
        </authorList>
    </citation>
    <scope>NUCLEOTIDE SEQUENCE [LARGE SCALE GENOMIC DNA]</scope>
    <source>
        <strain evidence="4 5">JCM16775</strain>
    </source>
</reference>
<name>A0A510JGV6_9FUSO</name>
<dbReference type="InterPro" id="IPR006047">
    <property type="entry name" value="GH13_cat_dom"/>
</dbReference>
<feature type="domain" description="Glycosyl hydrolase family 13 catalytic" evidence="3">
    <location>
        <begin position="339"/>
        <end position="918"/>
    </location>
</feature>
<dbReference type="SUPFAM" id="SSF51445">
    <property type="entry name" value="(Trans)glycosidases"/>
    <property type="match status" value="1"/>
</dbReference>
<dbReference type="Pfam" id="PF16561">
    <property type="entry name" value="AMPK1_CBM"/>
    <property type="match status" value="1"/>
</dbReference>
<dbReference type="CDD" id="cd02859">
    <property type="entry name" value="E_set_AMPKbeta_like_N"/>
    <property type="match status" value="1"/>
</dbReference>
<dbReference type="AlphaFoldDB" id="A0A510JGV6"/>
<proteinExistence type="predicted"/>
<dbReference type="GO" id="GO:0004553">
    <property type="term" value="F:hydrolase activity, hydrolyzing O-glycosyl compounds"/>
    <property type="evidence" value="ECO:0007669"/>
    <property type="project" value="InterPro"/>
</dbReference>
<dbReference type="SUPFAM" id="SSF51011">
    <property type="entry name" value="Glycosyl hydrolase domain"/>
    <property type="match status" value="1"/>
</dbReference>
<dbReference type="Gene3D" id="3.20.20.80">
    <property type="entry name" value="Glycosidases"/>
    <property type="match status" value="2"/>
</dbReference>
<dbReference type="CDD" id="cd11338">
    <property type="entry name" value="AmyAc_CMD"/>
    <property type="match status" value="1"/>
</dbReference>
<dbReference type="Gene3D" id="2.60.40.10">
    <property type="entry name" value="Immunoglobulins"/>
    <property type="match status" value="2"/>
</dbReference>
<dbReference type="CDD" id="cd02857">
    <property type="entry name" value="E_set_CDase_PDE_N"/>
    <property type="match status" value="1"/>
</dbReference>
<keyword evidence="5" id="KW-1185">Reference proteome</keyword>
<dbReference type="RefSeq" id="WP_026745402.1">
    <property type="nucleotide sequence ID" value="NZ_AP019823.1"/>
</dbReference>
<keyword evidence="1" id="KW-0378">Hydrolase</keyword>
<dbReference type="Pfam" id="PF00128">
    <property type="entry name" value="Alpha-amylase"/>
    <property type="match status" value="3"/>
</dbReference>
<dbReference type="SMART" id="SM00642">
    <property type="entry name" value="Aamy"/>
    <property type="match status" value="1"/>
</dbReference>
<evidence type="ECO:0000259" key="3">
    <source>
        <dbReference type="SMART" id="SM00642"/>
    </source>
</evidence>
<dbReference type="GO" id="GO:0005975">
    <property type="term" value="P:carbohydrate metabolic process"/>
    <property type="evidence" value="ECO:0007669"/>
    <property type="project" value="InterPro"/>
</dbReference>
<dbReference type="InterPro" id="IPR014756">
    <property type="entry name" value="Ig_E-set"/>
</dbReference>
<evidence type="ECO:0000313" key="5">
    <source>
        <dbReference type="Proteomes" id="UP000321892"/>
    </source>
</evidence>
<dbReference type="PANTHER" id="PTHR10357">
    <property type="entry name" value="ALPHA-AMYLASE FAMILY MEMBER"/>
    <property type="match status" value="1"/>
</dbReference>
<dbReference type="InterPro" id="IPR013780">
    <property type="entry name" value="Glyco_hydro_b"/>
</dbReference>
<dbReference type="Proteomes" id="UP000321892">
    <property type="component" value="Chromosome"/>
</dbReference>
<evidence type="ECO:0000256" key="1">
    <source>
        <dbReference type="ARBA" id="ARBA00022801"/>
    </source>
</evidence>
<organism evidence="4 5">
    <name type="scientific">Leptotrichia hofstadii</name>
    <dbReference type="NCBI Taxonomy" id="157688"/>
    <lineage>
        <taxon>Bacteria</taxon>
        <taxon>Fusobacteriati</taxon>
        <taxon>Fusobacteriota</taxon>
        <taxon>Fusobacteriia</taxon>
        <taxon>Fusobacteriales</taxon>
        <taxon>Leptotrichiaceae</taxon>
        <taxon>Leptotrichia</taxon>
    </lineage>
</organism>
<accession>A0A510JGV6</accession>
<keyword evidence="2 4" id="KW-0326">Glycosidase</keyword>